<dbReference type="Gene3D" id="2.40.40.10">
    <property type="entry name" value="RlpA-like domain"/>
    <property type="match status" value="1"/>
</dbReference>
<protein>
    <recommendedName>
        <fullName evidence="2">peptidoglycan lytic exotransglycosylase</fullName>
        <ecNumber evidence="2">4.2.2.n1</ecNumber>
    </recommendedName>
    <alternativeName>
        <fullName evidence="5">Murein hydrolase A</fullName>
    </alternativeName>
</protein>
<evidence type="ECO:0000256" key="2">
    <source>
        <dbReference type="ARBA" id="ARBA00012587"/>
    </source>
</evidence>
<dbReference type="GO" id="GO:0008933">
    <property type="term" value="F:peptidoglycan lytic transglycosylase activity"/>
    <property type="evidence" value="ECO:0007669"/>
    <property type="project" value="TreeGrafter"/>
</dbReference>
<dbReference type="SMART" id="SM00925">
    <property type="entry name" value="MltA"/>
    <property type="match status" value="1"/>
</dbReference>
<dbReference type="EMBL" id="SIHO01000001">
    <property type="protein sequence ID" value="TFU06603.1"/>
    <property type="molecule type" value="Genomic_DNA"/>
</dbReference>
<dbReference type="CDD" id="cd14668">
    <property type="entry name" value="mlta_B"/>
    <property type="match status" value="1"/>
</dbReference>
<evidence type="ECO:0000256" key="5">
    <source>
        <dbReference type="ARBA" id="ARBA00030918"/>
    </source>
</evidence>
<dbReference type="EC" id="4.2.2.n1" evidence="2"/>
<evidence type="ECO:0000259" key="6">
    <source>
        <dbReference type="SMART" id="SM00925"/>
    </source>
</evidence>
<feature type="domain" description="Lytic transglycosylase MltA" evidence="6">
    <location>
        <begin position="80"/>
        <end position="237"/>
    </location>
</feature>
<accession>A0A4Y9ETW3</accession>
<keyword evidence="4" id="KW-0961">Cell wall biogenesis/degradation</keyword>
<dbReference type="SUPFAM" id="SSF50685">
    <property type="entry name" value="Barwin-like endoglucanases"/>
    <property type="match status" value="1"/>
</dbReference>
<name>A0A4Y9ETW3_9SPHN</name>
<dbReference type="PIRSF" id="PIRSF019422">
    <property type="entry name" value="MltA"/>
    <property type="match status" value="1"/>
</dbReference>
<proteinExistence type="predicted"/>
<dbReference type="Gene3D" id="2.40.240.50">
    <property type="entry name" value="Barwin-like endoglucanases"/>
    <property type="match status" value="1"/>
</dbReference>
<evidence type="ECO:0000313" key="8">
    <source>
        <dbReference type="Proteomes" id="UP000297737"/>
    </source>
</evidence>
<evidence type="ECO:0000256" key="1">
    <source>
        <dbReference type="ARBA" id="ARBA00001420"/>
    </source>
</evidence>
<dbReference type="CDD" id="cd14485">
    <property type="entry name" value="mltA_like_LT_A"/>
    <property type="match status" value="1"/>
</dbReference>
<organism evidence="7 8">
    <name type="scientific">Glacieibacterium arshaanense</name>
    <dbReference type="NCBI Taxonomy" id="2511025"/>
    <lineage>
        <taxon>Bacteria</taxon>
        <taxon>Pseudomonadati</taxon>
        <taxon>Pseudomonadota</taxon>
        <taxon>Alphaproteobacteria</taxon>
        <taxon>Sphingomonadales</taxon>
        <taxon>Sphingosinicellaceae</taxon>
        <taxon>Glacieibacterium</taxon>
    </lineage>
</organism>
<dbReference type="Pfam" id="PF06725">
    <property type="entry name" value="3D"/>
    <property type="match status" value="1"/>
</dbReference>
<dbReference type="GO" id="GO:0071555">
    <property type="term" value="P:cell wall organization"/>
    <property type="evidence" value="ECO:0007669"/>
    <property type="project" value="UniProtKB-KW"/>
</dbReference>
<comment type="caution">
    <text evidence="7">The sequence shown here is derived from an EMBL/GenBank/DDBJ whole genome shotgun (WGS) entry which is preliminary data.</text>
</comment>
<dbReference type="Proteomes" id="UP000297737">
    <property type="component" value="Unassembled WGS sequence"/>
</dbReference>
<comment type="catalytic activity">
    <reaction evidence="1">
        <text>Exolytic cleavage of the (1-&gt;4)-beta-glycosidic linkage between N-acetylmuramic acid (MurNAc) and N-acetylglucosamine (GlcNAc) residues in peptidoglycan, from either the reducing or the non-reducing ends of the peptidoglycan chains, with concomitant formation of a 1,6-anhydrobond in the MurNAc residue.</text>
        <dbReference type="EC" id="4.2.2.n1"/>
    </reaction>
</comment>
<keyword evidence="8" id="KW-1185">Reference proteome</keyword>
<dbReference type="Pfam" id="PF03562">
    <property type="entry name" value="MltA"/>
    <property type="match status" value="1"/>
</dbReference>
<evidence type="ECO:0000256" key="4">
    <source>
        <dbReference type="ARBA" id="ARBA00023316"/>
    </source>
</evidence>
<dbReference type="InterPro" id="IPR026044">
    <property type="entry name" value="MltA"/>
</dbReference>
<dbReference type="GO" id="GO:0019867">
    <property type="term" value="C:outer membrane"/>
    <property type="evidence" value="ECO:0007669"/>
    <property type="project" value="InterPro"/>
</dbReference>
<keyword evidence="3" id="KW-0456">Lyase</keyword>
<dbReference type="GO" id="GO:0009254">
    <property type="term" value="P:peptidoglycan turnover"/>
    <property type="evidence" value="ECO:0007669"/>
    <property type="project" value="InterPro"/>
</dbReference>
<evidence type="ECO:0000313" key="7">
    <source>
        <dbReference type="EMBL" id="TFU06603.1"/>
    </source>
</evidence>
<dbReference type="GO" id="GO:0009253">
    <property type="term" value="P:peptidoglycan catabolic process"/>
    <property type="evidence" value="ECO:0007669"/>
    <property type="project" value="TreeGrafter"/>
</dbReference>
<gene>
    <name evidence="7" type="ORF">EUV02_01500</name>
</gene>
<dbReference type="AlphaFoldDB" id="A0A4Y9ETW3"/>
<dbReference type="PANTHER" id="PTHR30124:SF0">
    <property type="entry name" value="MEMBRANE-BOUND LYTIC MUREIN TRANSGLYCOSYLASE A"/>
    <property type="match status" value="1"/>
</dbReference>
<sequence>MQQPGWAQADATAALAAFRKTCPALLKRTDASGLTQPGDWAAACTAAKTATDARGFFETALVPVRIGDGRGLNTGYYEPEIAGSRTAAPGYAVPFYRRPADLIEVDLGLFSDSLKGKKVRGRVDGTALVPYYDRAAITGGALAGRGLELAWAADPYEAFFLEIQGSGRLLLPDGSVMRIGFDGQNGRDYVAIGKLLRDRGALAPGQATMDGIIGWLRAHPDEAPAILNANGSYVFFREVKGDGPIGALGQALTPQVSVAADPRYVPLGAPLWLDTRVPAPFARLMVAQDTGGAIKGANRLDIFWGAGADARKTAGGLSTTGTTVLLLPPAAAARLFQNGPQTRR</sequence>
<evidence type="ECO:0000256" key="3">
    <source>
        <dbReference type="ARBA" id="ARBA00023239"/>
    </source>
</evidence>
<dbReference type="PANTHER" id="PTHR30124">
    <property type="entry name" value="MEMBRANE-BOUND LYTIC MUREIN TRANSGLYCOSYLASE A"/>
    <property type="match status" value="1"/>
</dbReference>
<dbReference type="GO" id="GO:0004553">
    <property type="term" value="F:hydrolase activity, hydrolyzing O-glycosyl compounds"/>
    <property type="evidence" value="ECO:0007669"/>
    <property type="project" value="InterPro"/>
</dbReference>
<dbReference type="OrthoDB" id="9783686at2"/>
<dbReference type="InterPro" id="IPR036908">
    <property type="entry name" value="RlpA-like_sf"/>
</dbReference>
<dbReference type="InterPro" id="IPR010611">
    <property type="entry name" value="3D_dom"/>
</dbReference>
<dbReference type="InterPro" id="IPR005300">
    <property type="entry name" value="MltA_B"/>
</dbReference>
<reference evidence="7 8" key="1">
    <citation type="submission" date="2019-02" db="EMBL/GenBank/DDBJ databases">
        <title>Polymorphobacter sp. isolated from the lake at the Tibet of China.</title>
        <authorList>
            <person name="Li A."/>
        </authorList>
    </citation>
    <scope>NUCLEOTIDE SEQUENCE [LARGE SCALE GENOMIC DNA]</scope>
    <source>
        <strain evidence="7 8">DJ1R-1</strain>
    </source>
</reference>